<feature type="binding site" evidence="9">
    <location>
        <position position="388"/>
    </location>
    <ligand>
        <name>[4Fe-4S] cluster</name>
        <dbReference type="ChEBI" id="CHEBI:49883"/>
        <label>1</label>
    </ligand>
</feature>
<dbReference type="HAMAP" id="MF_00461">
    <property type="entry name" value="RsxC_RnfC"/>
    <property type="match status" value="1"/>
</dbReference>
<dbReference type="InterPro" id="IPR011538">
    <property type="entry name" value="Nuo51_FMN-bd"/>
</dbReference>
<comment type="similarity">
    <text evidence="9">Belongs to the 4Fe4S bacterial-type ferredoxin family. RnfC subfamily.</text>
</comment>
<sequence length="820" mass="88904">MSNPNLVLERIRQTKQTGKLWAYPGGIHPMENKKQSNQKPIRSLHLPRFFYVPVVQHSGWAGELIVNVGDKVLKGQALTKGDNFRQLPVHSPTSGTILGIEPHVSAHPSGLPEVTVIIETDGKDEWVERQPIDDFLTLTSDQIIQKVYQYGIAGLGGAVFPTASKLSLADKRCKLLIINGAECEPYITCDDRLMQDYTAELIEGIRILRYVLRPEEVVLAIEDNKPKAIKAIQKALKGSDDIHVQPIPTKYPSGASDQLVQVLTGLEIPQGKRTIEMGIVMHNVGTAFAVKRAVMDDEPLIERVVTLTGDKIRNKGNVWARLGTPIQHLLEQVDYQADSRFPVFLGGPMTGFILQSLQAPITKTANCIIAPDHFEYAPPEPERSCIRCSSCSDACPVGLLPQQLYWFARSDDHDKSKEYHLDACIECGVCAYVCPSYIPLIQYFRQEKAKIAEIEEKAKKAEEAKIRFEAREARLQKEKDARTARIAQAADKRREEIANSAGEDPVAAALARIKAKKAEAQLAEPVHAKADIKANGEPDNSELMAQRRARRLAKQAEVINEVNDNLSINAVQQVEETDPKKAAVAAALARARAKKAEQQVAQQAPEQAVENAEKVATATEVEDPRKAAVAAALARAKAKKAAQMPEQAVENTEKVASAAEVDDPRKAAVAAALARAKAKKAAQQGAQQVSEQAVENTEKVATATEAEDPRKAAVAAALARAKAKKAAQQGAQQVSEQAVENAEKVATATEAEDSRKAAVAAALARAKAKKAAQQVAQQAPEQAVENAEKVATAAEAEDPRKAAVAAAIARAKAKKMSQGQ</sequence>
<comment type="function">
    <text evidence="9">Part of a membrane-bound complex that couples electron transfer with translocation of ions across the membrane.</text>
</comment>
<dbReference type="InterPro" id="IPR017900">
    <property type="entry name" value="4Fe4S_Fe_S_CS"/>
</dbReference>
<evidence type="ECO:0000256" key="6">
    <source>
        <dbReference type="ARBA" id="ARBA00022982"/>
    </source>
</evidence>
<keyword evidence="14" id="KW-1185">Reference proteome</keyword>
<keyword evidence="6 9" id="KW-0249">Electron transport</keyword>
<keyword evidence="2 9" id="KW-0004">4Fe-4S</keyword>
<dbReference type="InterPro" id="IPR026902">
    <property type="entry name" value="RnfC_N"/>
</dbReference>
<keyword evidence="9" id="KW-0472">Membrane</keyword>
<keyword evidence="4 9" id="KW-0677">Repeat</keyword>
<keyword evidence="9" id="KW-1003">Cell membrane</keyword>
<feature type="region of interest" description="Disordered" evidence="11">
    <location>
        <begin position="672"/>
        <end position="755"/>
    </location>
</feature>
<dbReference type="EMBL" id="JAJUPA010000009">
    <property type="protein sequence ID" value="MCQ9630357.1"/>
    <property type="molecule type" value="Genomic_DNA"/>
</dbReference>
<dbReference type="Gene3D" id="3.40.50.11540">
    <property type="entry name" value="NADH-ubiquinone oxidoreductase 51kDa subunit"/>
    <property type="match status" value="1"/>
</dbReference>
<comment type="cofactor">
    <cofactor evidence="9">
        <name>[4Fe-4S] cluster</name>
        <dbReference type="ChEBI" id="CHEBI:49883"/>
    </cofactor>
    <text evidence="9">Binds 2 [4Fe-4S] clusters per subunit.</text>
</comment>
<evidence type="ECO:0000256" key="7">
    <source>
        <dbReference type="ARBA" id="ARBA00023004"/>
    </source>
</evidence>
<keyword evidence="5 9" id="KW-1278">Translocase</keyword>
<dbReference type="EC" id="7.-.-.-" evidence="9"/>
<evidence type="ECO:0000256" key="8">
    <source>
        <dbReference type="ARBA" id="ARBA00023014"/>
    </source>
</evidence>
<keyword evidence="3 9" id="KW-0479">Metal-binding</keyword>
<evidence type="ECO:0000256" key="2">
    <source>
        <dbReference type="ARBA" id="ARBA00022485"/>
    </source>
</evidence>
<dbReference type="SUPFAM" id="SSF46548">
    <property type="entry name" value="alpha-helical ferredoxin"/>
    <property type="match status" value="1"/>
</dbReference>
<feature type="domain" description="4Fe-4S ferredoxin-type" evidence="12">
    <location>
        <begin position="415"/>
        <end position="444"/>
    </location>
</feature>
<evidence type="ECO:0000313" key="13">
    <source>
        <dbReference type="EMBL" id="MCQ9630357.1"/>
    </source>
</evidence>
<dbReference type="PROSITE" id="PS00198">
    <property type="entry name" value="4FE4S_FER_1"/>
    <property type="match status" value="1"/>
</dbReference>
<gene>
    <name evidence="13" type="primary">rsxC</name>
    <name evidence="9" type="synonym">rnfC</name>
    <name evidence="13" type="ORF">LZL92_08675</name>
</gene>
<dbReference type="NCBIfam" id="NF003454">
    <property type="entry name" value="PRK05035.1"/>
    <property type="match status" value="1"/>
</dbReference>
<evidence type="ECO:0000256" key="4">
    <source>
        <dbReference type="ARBA" id="ARBA00022737"/>
    </source>
</evidence>
<evidence type="ECO:0000313" key="14">
    <source>
        <dbReference type="Proteomes" id="UP001206331"/>
    </source>
</evidence>
<feature type="compositionally biased region" description="Low complexity" evidence="11">
    <location>
        <begin position="712"/>
        <end position="733"/>
    </location>
</feature>
<evidence type="ECO:0000256" key="5">
    <source>
        <dbReference type="ARBA" id="ARBA00022967"/>
    </source>
</evidence>
<protein>
    <recommendedName>
        <fullName evidence="9">Ion-translocating oxidoreductase complex subunit C</fullName>
        <ecNumber evidence="9">7.-.-.-</ecNumber>
    </recommendedName>
    <alternativeName>
        <fullName evidence="9">Rnf electron transport complex subunit C</fullName>
    </alternativeName>
</protein>
<dbReference type="Pfam" id="PF01512">
    <property type="entry name" value="Complex1_51K"/>
    <property type="match status" value="1"/>
</dbReference>
<dbReference type="PROSITE" id="PS51379">
    <property type="entry name" value="4FE4S_FER_2"/>
    <property type="match status" value="2"/>
</dbReference>
<dbReference type="Pfam" id="PF12838">
    <property type="entry name" value="Fer4_7"/>
    <property type="match status" value="1"/>
</dbReference>
<keyword evidence="7 9" id="KW-0408">Iron</keyword>
<feature type="binding site" evidence="9">
    <location>
        <position position="395"/>
    </location>
    <ligand>
        <name>[4Fe-4S] cluster</name>
        <dbReference type="ChEBI" id="CHEBI:49883"/>
        <label>2</label>
    </ligand>
</feature>
<dbReference type="RefSeq" id="WP_014991961.1">
    <property type="nucleotide sequence ID" value="NZ_JAJUOY010000010.1"/>
</dbReference>
<evidence type="ECO:0000256" key="1">
    <source>
        <dbReference type="ARBA" id="ARBA00022448"/>
    </source>
</evidence>
<comment type="subcellular location">
    <subcellularLocation>
        <location evidence="9">Cell inner membrane</location>
        <topology evidence="9">Peripheral membrane protein</topology>
    </subcellularLocation>
</comment>
<proteinExistence type="inferred from homology"/>
<reference evidence="13 14" key="1">
    <citation type="submission" date="2021-12" db="EMBL/GenBank/DDBJ databases">
        <title>Identification and characterization of A. suis stains in western Canada.</title>
        <authorList>
            <person name="Kulathunga D.G.R.S."/>
            <person name="De Oliveira Costa M."/>
        </authorList>
    </citation>
    <scope>NUCLEOTIDE SEQUENCE [LARGE SCALE GENOMIC DNA]</scope>
    <source>
        <strain evidence="13 14">18_292</strain>
    </source>
</reference>
<feature type="binding site" evidence="9">
    <location>
        <position position="434"/>
    </location>
    <ligand>
        <name>[4Fe-4S] cluster</name>
        <dbReference type="ChEBI" id="CHEBI:49883"/>
        <label>1</label>
    </ligand>
</feature>
<dbReference type="PANTHER" id="PTHR43034:SF2">
    <property type="entry name" value="ION-TRANSLOCATING OXIDOREDUCTASE COMPLEX SUBUNIT C"/>
    <property type="match status" value="1"/>
</dbReference>
<dbReference type="InterPro" id="IPR010208">
    <property type="entry name" value="Ion_transpt_RnfC/RsxC"/>
</dbReference>
<keyword evidence="9" id="KW-0997">Cell inner membrane</keyword>
<accession>A0ABT1WVG2</accession>
<feature type="binding site" evidence="9">
    <location>
        <position position="424"/>
    </location>
    <ligand>
        <name>[4Fe-4S] cluster</name>
        <dbReference type="ChEBI" id="CHEBI:49883"/>
        <label>2</label>
    </ligand>
</feature>
<feature type="domain" description="4Fe-4S ferredoxin-type" evidence="12">
    <location>
        <begin position="375"/>
        <end position="405"/>
    </location>
</feature>
<feature type="binding site" evidence="9">
    <location>
        <position position="427"/>
    </location>
    <ligand>
        <name>[4Fe-4S] cluster</name>
        <dbReference type="ChEBI" id="CHEBI:49883"/>
        <label>2</label>
    </ligand>
</feature>
<evidence type="ECO:0000256" key="9">
    <source>
        <dbReference type="HAMAP-Rule" id="MF_00461"/>
    </source>
</evidence>
<name>A0ABT1WVG2_ACTSU</name>
<dbReference type="Pfam" id="PF13375">
    <property type="entry name" value="RnfC_N"/>
    <property type="match status" value="1"/>
</dbReference>
<feature type="binding site" evidence="9">
    <location>
        <position position="391"/>
    </location>
    <ligand>
        <name>[4Fe-4S] cluster</name>
        <dbReference type="ChEBI" id="CHEBI:49883"/>
        <label>1</label>
    </ligand>
</feature>
<feature type="binding site" evidence="9">
    <location>
        <position position="385"/>
    </location>
    <ligand>
        <name>[4Fe-4S] cluster</name>
        <dbReference type="ChEBI" id="CHEBI:49883"/>
        <label>1</label>
    </ligand>
</feature>
<comment type="subunit">
    <text evidence="9">The complex is composed of six subunits: RnfA, RnfB, RnfC, RnfD, RnfE and RnfG.</text>
</comment>
<evidence type="ECO:0000256" key="10">
    <source>
        <dbReference type="SAM" id="Coils"/>
    </source>
</evidence>
<dbReference type="InterPro" id="IPR017896">
    <property type="entry name" value="4Fe4S_Fe-S-bd"/>
</dbReference>
<feature type="compositionally biased region" description="Low complexity" evidence="11">
    <location>
        <begin position="672"/>
        <end position="688"/>
    </location>
</feature>
<dbReference type="PANTHER" id="PTHR43034">
    <property type="entry name" value="ION-TRANSLOCATING OXIDOREDUCTASE COMPLEX SUBUNIT C"/>
    <property type="match status" value="1"/>
</dbReference>
<comment type="caution">
    <text evidence="13">The sequence shown here is derived from an EMBL/GenBank/DDBJ whole genome shotgun (WGS) entry which is preliminary data.</text>
</comment>
<feature type="coiled-coil region" evidence="10">
    <location>
        <begin position="444"/>
        <end position="481"/>
    </location>
</feature>
<keyword evidence="8 9" id="KW-0411">Iron-sulfur</keyword>
<evidence type="ECO:0000256" key="3">
    <source>
        <dbReference type="ARBA" id="ARBA00022723"/>
    </source>
</evidence>
<organism evidence="13 14">
    <name type="scientific">Actinobacillus suis</name>
    <dbReference type="NCBI Taxonomy" id="716"/>
    <lineage>
        <taxon>Bacteria</taxon>
        <taxon>Pseudomonadati</taxon>
        <taxon>Pseudomonadota</taxon>
        <taxon>Gammaproteobacteria</taxon>
        <taxon>Pasteurellales</taxon>
        <taxon>Pasteurellaceae</taxon>
        <taxon>Actinobacillus</taxon>
    </lineage>
</organism>
<evidence type="ECO:0000259" key="12">
    <source>
        <dbReference type="PROSITE" id="PS51379"/>
    </source>
</evidence>
<dbReference type="Gene3D" id="3.30.70.20">
    <property type="match status" value="1"/>
</dbReference>
<dbReference type="SUPFAM" id="SSF142019">
    <property type="entry name" value="Nqo1 FMN-binding domain-like"/>
    <property type="match status" value="1"/>
</dbReference>
<keyword evidence="10" id="KW-0175">Coiled coil</keyword>
<keyword evidence="1 9" id="KW-0813">Transport</keyword>
<dbReference type="GeneID" id="34290764"/>
<evidence type="ECO:0000256" key="11">
    <source>
        <dbReference type="SAM" id="MobiDB-lite"/>
    </source>
</evidence>
<dbReference type="NCBIfam" id="TIGR01945">
    <property type="entry name" value="rnfC"/>
    <property type="match status" value="1"/>
</dbReference>
<dbReference type="InterPro" id="IPR037225">
    <property type="entry name" value="Nuo51_FMN-bd_sf"/>
</dbReference>
<dbReference type="Proteomes" id="UP001206331">
    <property type="component" value="Unassembled WGS sequence"/>
</dbReference>
<feature type="binding site" evidence="9">
    <location>
        <position position="430"/>
    </location>
    <ligand>
        <name>[4Fe-4S] cluster</name>
        <dbReference type="ChEBI" id="CHEBI:49883"/>
        <label>2</label>
    </ligand>
</feature>